<evidence type="ECO:0000256" key="3">
    <source>
        <dbReference type="ARBA" id="ARBA00012768"/>
    </source>
</evidence>
<dbReference type="RefSeq" id="WP_380825372.1">
    <property type="nucleotide sequence ID" value="NZ_JBHTCG010000004.1"/>
</dbReference>
<evidence type="ECO:0000256" key="9">
    <source>
        <dbReference type="ARBA" id="ARBA00023004"/>
    </source>
</evidence>
<evidence type="ECO:0000256" key="12">
    <source>
        <dbReference type="ARBA" id="ARBA00023211"/>
    </source>
</evidence>
<evidence type="ECO:0000256" key="5">
    <source>
        <dbReference type="ARBA" id="ARBA00022722"/>
    </source>
</evidence>
<evidence type="ECO:0000256" key="4">
    <source>
        <dbReference type="ARBA" id="ARBA00020049"/>
    </source>
</evidence>
<keyword evidence="5 13" id="KW-0540">Nuclease</keyword>
<comment type="caution">
    <text evidence="15">The sequence shown here is derived from an EMBL/GenBank/DDBJ whole genome shotgun (WGS) entry which is preliminary data.</text>
</comment>
<evidence type="ECO:0000256" key="6">
    <source>
        <dbReference type="ARBA" id="ARBA00022723"/>
    </source>
</evidence>
<evidence type="ECO:0000256" key="2">
    <source>
        <dbReference type="ARBA" id="ARBA00009189"/>
    </source>
</evidence>
<evidence type="ECO:0000256" key="1">
    <source>
        <dbReference type="ARBA" id="ARBA00001966"/>
    </source>
</evidence>
<dbReference type="InterPro" id="IPR011604">
    <property type="entry name" value="PDDEXK-like_dom_sf"/>
</dbReference>
<dbReference type="GO" id="GO:0016787">
    <property type="term" value="F:hydrolase activity"/>
    <property type="evidence" value="ECO:0007669"/>
    <property type="project" value="UniProtKB-KW"/>
</dbReference>
<comment type="cofactor">
    <cofactor evidence="13">
        <name>iron-sulfur cluster</name>
        <dbReference type="ChEBI" id="CHEBI:30408"/>
    </cofactor>
</comment>
<reference evidence="16" key="1">
    <citation type="journal article" date="2019" name="Int. J. Syst. Evol. Microbiol.">
        <title>The Global Catalogue of Microorganisms (GCM) 10K type strain sequencing project: providing services to taxonomists for standard genome sequencing and annotation.</title>
        <authorList>
            <consortium name="The Broad Institute Genomics Platform"/>
            <consortium name="The Broad Institute Genome Sequencing Center for Infectious Disease"/>
            <person name="Wu L."/>
            <person name="Ma J."/>
        </authorList>
    </citation>
    <scope>NUCLEOTIDE SEQUENCE [LARGE SCALE GENOMIC DNA]</scope>
    <source>
        <strain evidence="16">CECT 7649</strain>
    </source>
</reference>
<accession>A0ABW2P130</accession>
<comment type="cofactor">
    <cofactor evidence="1">
        <name>[4Fe-4S] cluster</name>
        <dbReference type="ChEBI" id="CHEBI:49883"/>
    </cofactor>
</comment>
<keyword evidence="7 13" id="KW-0378">Hydrolase</keyword>
<dbReference type="NCBIfam" id="TIGR00372">
    <property type="entry name" value="cas4"/>
    <property type="match status" value="1"/>
</dbReference>
<dbReference type="EC" id="3.1.12.1" evidence="3 13"/>
<keyword evidence="12 13" id="KW-0464">Manganese</keyword>
<keyword evidence="6 13" id="KW-0479">Metal-binding</keyword>
<comment type="similarity">
    <text evidence="2 13">Belongs to the CRISPR-associated exonuclease Cas4 family.</text>
</comment>
<dbReference type="InterPro" id="IPR022765">
    <property type="entry name" value="Dna2/Cas4_DUF83"/>
</dbReference>
<evidence type="ECO:0000256" key="13">
    <source>
        <dbReference type="RuleBase" id="RU365022"/>
    </source>
</evidence>
<evidence type="ECO:0000313" key="15">
    <source>
        <dbReference type="EMBL" id="MFC7382206.1"/>
    </source>
</evidence>
<dbReference type="InterPro" id="IPR013343">
    <property type="entry name" value="CRISPR-assoc_prot_Cas4"/>
</dbReference>
<dbReference type="PANTHER" id="PTHR36531:SF6">
    <property type="entry name" value="DNA REPLICATION ATP-DEPENDENT HELICASE_NUCLEASE DNA2"/>
    <property type="match status" value="1"/>
</dbReference>
<dbReference type="Proteomes" id="UP001596496">
    <property type="component" value="Unassembled WGS sequence"/>
</dbReference>
<evidence type="ECO:0000259" key="14">
    <source>
        <dbReference type="Pfam" id="PF01930"/>
    </source>
</evidence>
<gene>
    <name evidence="15" type="primary">cas4</name>
    <name evidence="15" type="ORF">ACFQSB_08315</name>
</gene>
<evidence type="ECO:0000256" key="11">
    <source>
        <dbReference type="ARBA" id="ARBA00023118"/>
    </source>
</evidence>
<keyword evidence="8 13" id="KW-0269">Exonuclease</keyword>
<evidence type="ECO:0000256" key="7">
    <source>
        <dbReference type="ARBA" id="ARBA00022801"/>
    </source>
</evidence>
<proteinExistence type="inferred from homology"/>
<protein>
    <recommendedName>
        <fullName evidence="4 13">CRISPR-associated exonuclease Cas4</fullName>
        <ecNumber evidence="3 13">3.1.12.1</ecNumber>
    </recommendedName>
</protein>
<keyword evidence="11 13" id="KW-0051">Antiviral defense</keyword>
<comment type="cofactor">
    <cofactor evidence="13">
        <name>Mg(2+)</name>
        <dbReference type="ChEBI" id="CHEBI:18420"/>
    </cofactor>
    <cofactor evidence="13">
        <name>Mn(2+)</name>
        <dbReference type="ChEBI" id="CHEBI:29035"/>
    </cofactor>
    <text evidence="13">Mg(2+) or Mn(2+) required for ssDNA cleavage activity.</text>
</comment>
<comment type="function">
    <text evidence="13">CRISPR (clustered regularly interspaced short palindromic repeat) is an adaptive immune system that provides protection against mobile genetic elements (viruses, transposable elements and conjugative plasmids). CRISPR clusters contain sequences complementary to antecedent mobile elements and target invading nucleic acids. CRISPR clusters are transcribed and processed into CRISPR RNA (crRNA).</text>
</comment>
<keyword evidence="16" id="KW-1185">Reference proteome</keyword>
<dbReference type="InterPro" id="IPR051827">
    <property type="entry name" value="Cas4_exonuclease"/>
</dbReference>
<feature type="domain" description="DUF83" evidence="14">
    <location>
        <begin position="21"/>
        <end position="195"/>
    </location>
</feature>
<name>A0ABW2P130_9ACTN</name>
<dbReference type="PANTHER" id="PTHR36531">
    <property type="entry name" value="CRISPR-ASSOCIATED EXONUCLEASE CAS4"/>
    <property type="match status" value="1"/>
</dbReference>
<sequence length="223" mass="24570">MSVSVQRADHTGGPLAQVTLSALEHHEYCPRQAGLILLEDGYADDAATIRGTLMHQRVHEPGQQTRGAVRTLRALPVWHDELALIGVCDVVELHHDGRIIPIEHKSGTYTPGGPADVQLAGQAMCLEAMFHRDVPHGLIYAGTTRRRYTVNVDHALRERVVSAAHAVRQTVTSMTLPSAPADQRCRRCSMRDMCMPRVLARTKAYTAAATTLFLPRPEAAWDD</sequence>
<keyword evidence="10 13" id="KW-0411">Iron-sulfur</keyword>
<dbReference type="Gene3D" id="3.90.320.10">
    <property type="match status" value="1"/>
</dbReference>
<evidence type="ECO:0000313" key="16">
    <source>
        <dbReference type="Proteomes" id="UP001596496"/>
    </source>
</evidence>
<dbReference type="Pfam" id="PF01930">
    <property type="entry name" value="Cas_Cas4"/>
    <property type="match status" value="1"/>
</dbReference>
<evidence type="ECO:0000256" key="8">
    <source>
        <dbReference type="ARBA" id="ARBA00022839"/>
    </source>
</evidence>
<organism evidence="15 16">
    <name type="scientific">Sphaerisporangium rhizosphaerae</name>
    <dbReference type="NCBI Taxonomy" id="2269375"/>
    <lineage>
        <taxon>Bacteria</taxon>
        <taxon>Bacillati</taxon>
        <taxon>Actinomycetota</taxon>
        <taxon>Actinomycetes</taxon>
        <taxon>Streptosporangiales</taxon>
        <taxon>Streptosporangiaceae</taxon>
        <taxon>Sphaerisporangium</taxon>
    </lineage>
</organism>
<evidence type="ECO:0000256" key="10">
    <source>
        <dbReference type="ARBA" id="ARBA00023014"/>
    </source>
</evidence>
<dbReference type="EMBL" id="JBHTCG010000004">
    <property type="protein sequence ID" value="MFC7382206.1"/>
    <property type="molecule type" value="Genomic_DNA"/>
</dbReference>
<keyword evidence="9 13" id="KW-0408">Iron</keyword>